<sequence>MYDVGRRQLVLALAAVMAASTVGGIPERAEAASVDDLALAKERSVAVGSVAVAPAKPGLDDERALRGTPAVAWPAPGVTEVVLGTAGTAGVASAKAGSLPVRVGASKSAAARSAPPSRVRVETLPRRADGLLLRVRRADGVATAGRVNLEVDYSPFRDAYGGDWATRLRLMALPECALSTPERTECAGTPIATRNDGSGRLSGDVEAAAQSGSGLLAVVAAASSGAGDFKATALSPSSTWAVGTSSGDFTWRYPMDAVPGLGGPQPTLELGYSSGGVDGRTSSTNNQPSWVGEGFEFEPGGYIERRYKSCGDDTSGGNNSGNKTGDLCWATDNAVMSLGGRGGELIRDDATGEWKSRIDDGSKVERLINGGNGDDNGEYWRITTPDGTQYHFGKHKLTGWGSNNEVTNSVWTVPVFGNHADEPCNKSTFDASHCPQAWRWNLDYVVDRHGNTMSLFYGTETNRYARNSTATKVSTYIRGGWLKRIEYGQRDGEVYTKPAVGRVLFTEADRCIPGTTCTASSPGNWPDVPWDQACTSTTNCNDKFNPTFWTQKRLATVTTQVWGGTAYRDVDSWTLTHSYPSPGDGTRAGLWLDAIQQKGLVGGEASLPPVTFNAVPMNNRVDGIDGIPPMNWMRINTIRLDSGGEVTVKYSPMECTKTSLPAPDSNTKRCHPTRWTPEGEHTERVDWFNKYVVTEVTEVDRTTGLPPSVTQIEYPNTPAWRFDEADGMVADNKKSWSQWRGYDRVRVRKGPAGAVRSTTETLYFRGMDGDRTASGGKKEVWVTDSTGTRLRDSDQLANIARENTRYTAAGAVHEKEITDPWLSAPTATRTRSWGTTQAFRVEEAKVRQSEATGSGGWQNTGAEHVYDAEGTLLRANDLNDVATPDDDTCTRYWYTRNESLWIINLPYRIETVAVSCDRTPAYPDDLLSDTRYYFDGSTTLGAAPVRGEVTRTEELSGWSNGAPTYVTTMRVGYDVHGRQTEVVDIRGARTTTAYTPATGAPVTQVQVTNALGHRSLTTFEPAWGEELVAVDANDRRTEARYDPLGRLTKVWSPGRATSQTPNAEYSYLVRTDGPNVVISRALQPNGDYETAYELFDGLMRPRQTQEPAPGGGRVITDTIYDSRGLKVKENGPYYNSAPPGTDVVIADEATMPAQLTTVYDDNERPTNIIFEVDGVERWRTTHAYGHNRHDVDPPDGETPTTTILDAEGRMVELRKYHGNAPTGTYDATKYTYTRRGDVATVTDPAGNVWRYAYDLRGFRIRSEEPDRGVTELTFNDAGDLVSERDARGKTVAHAYDVLGRHTATHEGSSSGPRLTARTYDTLPDGTPARGVQVSATRYVGGDAYTAAVTGFDAGGRATGTRYTIPVREGALAGTYEFTQTYKVDGSPATVGLPAAGGLPAEQLTTGYDGLGQAVTLGGTSGYVTATGYTQFGELREMTLSAGGKAARLGYEYEYGTHRLARAVVSRDTAPQRLADIAYRYDLAGNITSIADRAEGAAETQCFRYDHLRRLTEAWTPTSANCQAAPSASALGGPAPYWHSWTFDKTGNRLSETRTAPGGARTTSAYTYPAAGQARPHAVSKVTTTGPDGTPQVEEFGYDAAGNTTTRRNGTAGQTLTWDTEGHVSTVTKDGVTTSYLYDAGGSRLIRRDPSGTTLYLGETELHLAPGGAVTGTRYYSFAGRTIAVRTSADNKLHWLALDHHGTPEIAIEASSQDVKRRRHTPYGGSRGAAVDWPGQKSFVGGTADPSTGLVHLGAREYDPTLGRFISVDPIIDHNEPQQANGYTYANNNPVTYADPNGERWVITTRFVKKMSVRTVVEKQPYWVRYLVAVTTWEPVRWVLKLPIIGSLIKWGWKQVTKMVENVKRLWRHIKKQIVQWITQAKKIATWVKDQVKQTWKKAKRYVNKARKGIGELKRKFVKPKPKPKKLTEETDIPETVYRAGSLTQANLTPRKTDTDGLTVWHLPEQALQGVPRGKTGKGYEFSTEQLLRMGFTLVLTEKEHGKGHWSLRPPDPEKLQEWQNSRNADQEHPYTSAVRSAATGREIRVDRNGNVTIRGVARN</sequence>
<feature type="region of interest" description="Disordered" evidence="2">
    <location>
        <begin position="657"/>
        <end position="677"/>
    </location>
</feature>
<dbReference type="NCBIfam" id="TIGR03696">
    <property type="entry name" value="Rhs_assc_core"/>
    <property type="match status" value="1"/>
</dbReference>
<evidence type="ECO:0000256" key="2">
    <source>
        <dbReference type="SAM" id="MobiDB-lite"/>
    </source>
</evidence>
<protein>
    <submittedName>
        <fullName evidence="4">RHS repeat-associated core domain-containing protein</fullName>
    </submittedName>
</protein>
<evidence type="ECO:0000259" key="3">
    <source>
        <dbReference type="Pfam" id="PF25023"/>
    </source>
</evidence>
<dbReference type="NCBIfam" id="TIGR01643">
    <property type="entry name" value="YD_repeat_2x"/>
    <property type="match status" value="1"/>
</dbReference>
<feature type="domain" description="Teneurin-like YD-shell" evidence="3">
    <location>
        <begin position="1594"/>
        <end position="1790"/>
    </location>
</feature>
<feature type="region of interest" description="Disordered" evidence="2">
    <location>
        <begin position="1302"/>
        <end position="1327"/>
    </location>
</feature>
<dbReference type="Proteomes" id="UP001589867">
    <property type="component" value="Unassembled WGS sequence"/>
</dbReference>
<comment type="caution">
    <text evidence="4">The sequence shown here is derived from an EMBL/GenBank/DDBJ whole genome shotgun (WGS) entry which is preliminary data.</text>
</comment>
<dbReference type="EMBL" id="JBHLUH010000061">
    <property type="protein sequence ID" value="MFC0531690.1"/>
    <property type="molecule type" value="Genomic_DNA"/>
</dbReference>
<evidence type="ECO:0000313" key="4">
    <source>
        <dbReference type="EMBL" id="MFC0531690.1"/>
    </source>
</evidence>
<proteinExistence type="predicted"/>
<dbReference type="Pfam" id="PF25023">
    <property type="entry name" value="TEN_YD-shell"/>
    <property type="match status" value="1"/>
</dbReference>
<dbReference type="InterPro" id="IPR031325">
    <property type="entry name" value="RHS_repeat"/>
</dbReference>
<dbReference type="InterPro" id="IPR050708">
    <property type="entry name" value="T6SS_VgrG/RHS"/>
</dbReference>
<organism evidence="4 5">
    <name type="scientific">Phytohabitans kaempferiae</name>
    <dbReference type="NCBI Taxonomy" id="1620943"/>
    <lineage>
        <taxon>Bacteria</taxon>
        <taxon>Bacillati</taxon>
        <taxon>Actinomycetota</taxon>
        <taxon>Actinomycetes</taxon>
        <taxon>Micromonosporales</taxon>
        <taxon>Micromonosporaceae</taxon>
    </lineage>
</organism>
<keyword evidence="5" id="KW-1185">Reference proteome</keyword>
<evidence type="ECO:0000313" key="5">
    <source>
        <dbReference type="Proteomes" id="UP001589867"/>
    </source>
</evidence>
<dbReference type="RefSeq" id="WP_377256555.1">
    <property type="nucleotide sequence ID" value="NZ_JBHLUH010000061.1"/>
</dbReference>
<feature type="region of interest" description="Disordered" evidence="2">
    <location>
        <begin position="2000"/>
        <end position="2038"/>
    </location>
</feature>
<dbReference type="InterPro" id="IPR022385">
    <property type="entry name" value="Rhs_assc_core"/>
</dbReference>
<reference evidence="4 5" key="1">
    <citation type="submission" date="2024-09" db="EMBL/GenBank/DDBJ databases">
        <authorList>
            <person name="Sun Q."/>
            <person name="Mori K."/>
        </authorList>
    </citation>
    <scope>NUCLEOTIDE SEQUENCE [LARGE SCALE GENOMIC DNA]</scope>
    <source>
        <strain evidence="4 5">TBRC 3947</strain>
    </source>
</reference>
<dbReference type="Pfam" id="PF05593">
    <property type="entry name" value="RHS_repeat"/>
    <property type="match status" value="1"/>
</dbReference>
<dbReference type="PROSITE" id="PS51318">
    <property type="entry name" value="TAT"/>
    <property type="match status" value="1"/>
</dbReference>
<dbReference type="Gene3D" id="2.180.10.10">
    <property type="entry name" value="RHS repeat-associated core"/>
    <property type="match status" value="1"/>
</dbReference>
<keyword evidence="1" id="KW-0677">Repeat</keyword>
<evidence type="ECO:0000256" key="1">
    <source>
        <dbReference type="ARBA" id="ARBA00022737"/>
    </source>
</evidence>
<dbReference type="InterPro" id="IPR006530">
    <property type="entry name" value="YD"/>
</dbReference>
<name>A0ABV6MAF6_9ACTN</name>
<dbReference type="PANTHER" id="PTHR32305">
    <property type="match status" value="1"/>
</dbReference>
<dbReference type="PANTHER" id="PTHR32305:SF17">
    <property type="entry name" value="TRNA NUCLEASE WAPA"/>
    <property type="match status" value="1"/>
</dbReference>
<accession>A0ABV6MAF6</accession>
<dbReference type="InterPro" id="IPR056823">
    <property type="entry name" value="TEN-like_YD-shell"/>
</dbReference>
<dbReference type="InterPro" id="IPR006311">
    <property type="entry name" value="TAT_signal"/>
</dbReference>
<gene>
    <name evidence="4" type="ORF">ACFFIA_28990</name>
</gene>